<dbReference type="Pfam" id="PF05977">
    <property type="entry name" value="MFS_3"/>
    <property type="match status" value="1"/>
</dbReference>
<proteinExistence type="predicted"/>
<dbReference type="EMBL" id="FNPH01000009">
    <property type="protein sequence ID" value="SDZ29421.1"/>
    <property type="molecule type" value="Genomic_DNA"/>
</dbReference>
<feature type="transmembrane region" description="Helical" evidence="8">
    <location>
        <begin position="182"/>
        <end position="199"/>
    </location>
</feature>
<dbReference type="PANTHER" id="PTHR23513">
    <property type="entry name" value="INTEGRAL MEMBRANE EFFLUX PROTEIN-RELATED"/>
    <property type="match status" value="1"/>
</dbReference>
<evidence type="ECO:0000259" key="9">
    <source>
        <dbReference type="PROSITE" id="PS50850"/>
    </source>
</evidence>
<feature type="transmembrane region" description="Helical" evidence="8">
    <location>
        <begin position="89"/>
        <end position="110"/>
    </location>
</feature>
<evidence type="ECO:0000256" key="6">
    <source>
        <dbReference type="ARBA" id="ARBA00023136"/>
    </source>
</evidence>
<evidence type="ECO:0000256" key="7">
    <source>
        <dbReference type="SAM" id="MobiDB-lite"/>
    </source>
</evidence>
<feature type="compositionally biased region" description="Basic and acidic residues" evidence="7">
    <location>
        <begin position="504"/>
        <end position="519"/>
    </location>
</feature>
<dbReference type="RefSeq" id="WP_091560194.1">
    <property type="nucleotide sequence ID" value="NZ_FNPH01000009.1"/>
</dbReference>
<keyword evidence="11" id="KW-1185">Reference proteome</keyword>
<feature type="transmembrane region" description="Helical" evidence="8">
    <location>
        <begin position="55"/>
        <end position="77"/>
    </location>
</feature>
<name>A0A1H3RVX7_9ACTN</name>
<dbReference type="GO" id="GO:0005886">
    <property type="term" value="C:plasma membrane"/>
    <property type="evidence" value="ECO:0007669"/>
    <property type="project" value="UniProtKB-SubCell"/>
</dbReference>
<feature type="transmembrane region" description="Helical" evidence="8">
    <location>
        <begin position="27"/>
        <end position="49"/>
    </location>
</feature>
<protein>
    <submittedName>
        <fullName evidence="10">Predicted arabinose efflux permease, MFS family</fullName>
    </submittedName>
</protein>
<dbReference type="InterPro" id="IPR020846">
    <property type="entry name" value="MFS_dom"/>
</dbReference>
<dbReference type="CDD" id="cd06173">
    <property type="entry name" value="MFS_MefA_like"/>
    <property type="match status" value="1"/>
</dbReference>
<dbReference type="InterPro" id="IPR036259">
    <property type="entry name" value="MFS_trans_sf"/>
</dbReference>
<keyword evidence="2" id="KW-0813">Transport</keyword>
<dbReference type="PROSITE" id="PS50850">
    <property type="entry name" value="MFS"/>
    <property type="match status" value="1"/>
</dbReference>
<evidence type="ECO:0000256" key="3">
    <source>
        <dbReference type="ARBA" id="ARBA00022475"/>
    </source>
</evidence>
<feature type="transmembrane region" description="Helical" evidence="8">
    <location>
        <begin position="116"/>
        <end position="140"/>
    </location>
</feature>
<organism evidence="10 11">
    <name type="scientific">Micromonospora pattaloongensis</name>
    <dbReference type="NCBI Taxonomy" id="405436"/>
    <lineage>
        <taxon>Bacteria</taxon>
        <taxon>Bacillati</taxon>
        <taxon>Actinomycetota</taxon>
        <taxon>Actinomycetes</taxon>
        <taxon>Micromonosporales</taxon>
        <taxon>Micromonosporaceae</taxon>
        <taxon>Micromonospora</taxon>
    </lineage>
</organism>
<keyword evidence="4 8" id="KW-0812">Transmembrane</keyword>
<evidence type="ECO:0000256" key="2">
    <source>
        <dbReference type="ARBA" id="ARBA00022448"/>
    </source>
</evidence>
<evidence type="ECO:0000313" key="11">
    <source>
        <dbReference type="Proteomes" id="UP000242415"/>
    </source>
</evidence>
<dbReference type="STRING" id="405436.SAMN05444365_109101"/>
<dbReference type="PANTHER" id="PTHR23513:SF11">
    <property type="entry name" value="STAPHYLOFERRIN A TRANSPORTER"/>
    <property type="match status" value="1"/>
</dbReference>
<feature type="transmembrane region" description="Helical" evidence="8">
    <location>
        <begin position="354"/>
        <end position="378"/>
    </location>
</feature>
<evidence type="ECO:0000256" key="4">
    <source>
        <dbReference type="ARBA" id="ARBA00022692"/>
    </source>
</evidence>
<dbReference type="Gene3D" id="1.20.1250.20">
    <property type="entry name" value="MFS general substrate transporter like domains"/>
    <property type="match status" value="1"/>
</dbReference>
<feature type="transmembrane region" description="Helical" evidence="8">
    <location>
        <begin position="268"/>
        <end position="286"/>
    </location>
</feature>
<dbReference type="SUPFAM" id="SSF103473">
    <property type="entry name" value="MFS general substrate transporter"/>
    <property type="match status" value="1"/>
</dbReference>
<dbReference type="InterPro" id="IPR010290">
    <property type="entry name" value="TM_effector"/>
</dbReference>
<reference evidence="11" key="1">
    <citation type="submission" date="2016-10" db="EMBL/GenBank/DDBJ databases">
        <authorList>
            <person name="Varghese N."/>
            <person name="Submissions S."/>
        </authorList>
    </citation>
    <scope>NUCLEOTIDE SEQUENCE [LARGE SCALE GENOMIC DNA]</scope>
    <source>
        <strain evidence="11">DSM 45245</strain>
    </source>
</reference>
<sequence length="534" mass="57290">MVNAGPATAEPPPSAWAPLRIPAYRNLAVAILATNIGLWMQTVGAQWLLVRDPNASALVAMVQTASMLPILLLALPAGALADTFDRRRLLIAVQCYLAAAAALLTALTAVGRMTPALLLTLTFALGVGQALTLPAWAAIIPELVPRLQLQSASALGAISVNVARSIGPALAGLLIARTGVTVVFAIDTVGFLLFIAALLRWRPGRPGSGDVPERFTSALRAGGRYVRHSPVVRRLLRRAIVFLIPASALWALLPLIASRRLGLNSSGYGLLLAALGIGAIIGGILLPWVRAKLPATRFLVAATLLYGLTLLVVALVRSVPLVLLALLPAGLAWVTVLSNINAEIQLFLPGWVRARGLAVYQVCFAGTQALSAMAWGFVAQWTGLVAAHLAAAVLMFLGAASTRLWPVPDLRGFEGEPSNYWPELRLTVKPDRRVGPVIVTVTYTVRAECEEEFVAAMDVVRESRQRTGAMRWGLFRQGEAGQCFVEIYQLPSWDEHLRQHRGRLTREDQEAEERARALTEGEPATAHLLPAEAT</sequence>
<dbReference type="OrthoDB" id="9775268at2"/>
<evidence type="ECO:0000256" key="5">
    <source>
        <dbReference type="ARBA" id="ARBA00022989"/>
    </source>
</evidence>
<comment type="subcellular location">
    <subcellularLocation>
        <location evidence="1">Cell membrane</location>
        <topology evidence="1">Multi-pass membrane protein</topology>
    </subcellularLocation>
</comment>
<keyword evidence="5 8" id="KW-1133">Transmembrane helix</keyword>
<keyword evidence="6 8" id="KW-0472">Membrane</keyword>
<keyword evidence="3" id="KW-1003">Cell membrane</keyword>
<feature type="domain" description="Major facilitator superfamily (MFS) profile" evidence="9">
    <location>
        <begin position="1"/>
        <end position="403"/>
    </location>
</feature>
<feature type="transmembrane region" description="Helical" evidence="8">
    <location>
        <begin position="298"/>
        <end position="316"/>
    </location>
</feature>
<evidence type="ECO:0000313" key="10">
    <source>
        <dbReference type="EMBL" id="SDZ29421.1"/>
    </source>
</evidence>
<dbReference type="Proteomes" id="UP000242415">
    <property type="component" value="Unassembled WGS sequence"/>
</dbReference>
<dbReference type="AlphaFoldDB" id="A0A1H3RVX7"/>
<feature type="transmembrane region" description="Helical" evidence="8">
    <location>
        <begin position="235"/>
        <end position="256"/>
    </location>
</feature>
<dbReference type="GO" id="GO:0022857">
    <property type="term" value="F:transmembrane transporter activity"/>
    <property type="evidence" value="ECO:0007669"/>
    <property type="project" value="InterPro"/>
</dbReference>
<accession>A0A1H3RVX7</accession>
<evidence type="ECO:0000256" key="8">
    <source>
        <dbReference type="SAM" id="Phobius"/>
    </source>
</evidence>
<feature type="transmembrane region" description="Helical" evidence="8">
    <location>
        <begin position="384"/>
        <end position="405"/>
    </location>
</feature>
<evidence type="ECO:0000256" key="1">
    <source>
        <dbReference type="ARBA" id="ARBA00004651"/>
    </source>
</evidence>
<feature type="region of interest" description="Disordered" evidence="7">
    <location>
        <begin position="502"/>
        <end position="534"/>
    </location>
</feature>
<gene>
    <name evidence="10" type="ORF">SAMN05444365_109101</name>
</gene>